<dbReference type="GO" id="GO:0000166">
    <property type="term" value="F:nucleotide binding"/>
    <property type="evidence" value="ECO:0007669"/>
    <property type="project" value="UniProtKB-KW"/>
</dbReference>
<keyword evidence="5 8" id="KW-1133">Transmembrane helix</keyword>
<evidence type="ECO:0000313" key="10">
    <source>
        <dbReference type="EMBL" id="GGK94325.1"/>
    </source>
</evidence>
<evidence type="ECO:0000256" key="8">
    <source>
        <dbReference type="SAM" id="Phobius"/>
    </source>
</evidence>
<gene>
    <name evidence="10" type="ORF">GCM10010126_62190</name>
</gene>
<evidence type="ECO:0000259" key="9">
    <source>
        <dbReference type="Pfam" id="PF18967"/>
    </source>
</evidence>
<dbReference type="Proteomes" id="UP000627984">
    <property type="component" value="Unassembled WGS sequence"/>
</dbReference>
<keyword evidence="2" id="KW-1003">Cell membrane</keyword>
<evidence type="ECO:0000256" key="1">
    <source>
        <dbReference type="ARBA" id="ARBA00004236"/>
    </source>
</evidence>
<dbReference type="GO" id="GO:0051607">
    <property type="term" value="P:defense response to virus"/>
    <property type="evidence" value="ECO:0007669"/>
    <property type="project" value="UniProtKB-KW"/>
</dbReference>
<feature type="domain" description="Pycsar effector protein" evidence="9">
    <location>
        <begin position="19"/>
        <end position="160"/>
    </location>
</feature>
<evidence type="ECO:0000256" key="4">
    <source>
        <dbReference type="ARBA" id="ARBA00022741"/>
    </source>
</evidence>
<keyword evidence="7 8" id="KW-0472">Membrane</keyword>
<reference evidence="10" key="2">
    <citation type="submission" date="2022-09" db="EMBL/GenBank/DDBJ databases">
        <authorList>
            <person name="Sun Q."/>
            <person name="Ohkuma M."/>
        </authorList>
    </citation>
    <scope>NUCLEOTIDE SEQUENCE</scope>
    <source>
        <strain evidence="10">JCM 3093</strain>
    </source>
</reference>
<evidence type="ECO:0000256" key="7">
    <source>
        <dbReference type="ARBA" id="ARBA00023136"/>
    </source>
</evidence>
<evidence type="ECO:0000313" key="11">
    <source>
        <dbReference type="Proteomes" id="UP000627984"/>
    </source>
</evidence>
<comment type="caution">
    <text evidence="10">The sequence shown here is derived from an EMBL/GenBank/DDBJ whole genome shotgun (WGS) entry which is preliminary data.</text>
</comment>
<keyword evidence="6" id="KW-0051">Antiviral defense</keyword>
<comment type="subcellular location">
    <subcellularLocation>
        <location evidence="1">Cell membrane</location>
    </subcellularLocation>
</comment>
<accession>A0AA37BMP2</accession>
<dbReference type="GO" id="GO:0005886">
    <property type="term" value="C:plasma membrane"/>
    <property type="evidence" value="ECO:0007669"/>
    <property type="project" value="UniProtKB-SubCell"/>
</dbReference>
<dbReference type="Pfam" id="PF18967">
    <property type="entry name" value="PycTM"/>
    <property type="match status" value="1"/>
</dbReference>
<proteinExistence type="predicted"/>
<keyword evidence="4" id="KW-0547">Nucleotide-binding</keyword>
<feature type="transmembrane region" description="Helical" evidence="8">
    <location>
        <begin position="63"/>
        <end position="86"/>
    </location>
</feature>
<dbReference type="InterPro" id="IPR043760">
    <property type="entry name" value="PycTM_dom"/>
</dbReference>
<evidence type="ECO:0000256" key="2">
    <source>
        <dbReference type="ARBA" id="ARBA00022475"/>
    </source>
</evidence>
<dbReference type="RefSeq" id="WP_191897977.1">
    <property type="nucleotide sequence ID" value="NZ_BMQD01000029.1"/>
</dbReference>
<protein>
    <recommendedName>
        <fullName evidence="9">Pycsar effector protein domain-containing protein</fullName>
    </recommendedName>
</protein>
<organism evidence="10 11">
    <name type="scientific">Planomonospora parontospora</name>
    <dbReference type="NCBI Taxonomy" id="58119"/>
    <lineage>
        <taxon>Bacteria</taxon>
        <taxon>Bacillati</taxon>
        <taxon>Actinomycetota</taxon>
        <taxon>Actinomycetes</taxon>
        <taxon>Streptosporangiales</taxon>
        <taxon>Streptosporangiaceae</taxon>
        <taxon>Planomonospora</taxon>
    </lineage>
</organism>
<feature type="transmembrane region" description="Helical" evidence="8">
    <location>
        <begin position="37"/>
        <end position="57"/>
    </location>
</feature>
<reference evidence="10" key="1">
    <citation type="journal article" date="2014" name="Int. J. Syst. Evol. Microbiol.">
        <title>Complete genome sequence of Corynebacterium casei LMG S-19264T (=DSM 44701T), isolated from a smear-ripened cheese.</title>
        <authorList>
            <consortium name="US DOE Joint Genome Institute (JGI-PGF)"/>
            <person name="Walter F."/>
            <person name="Albersmeier A."/>
            <person name="Kalinowski J."/>
            <person name="Ruckert C."/>
        </authorList>
    </citation>
    <scope>NUCLEOTIDE SEQUENCE</scope>
    <source>
        <strain evidence="10">JCM 3093</strain>
    </source>
</reference>
<feature type="transmembrane region" description="Helical" evidence="8">
    <location>
        <begin position="143"/>
        <end position="163"/>
    </location>
</feature>
<evidence type="ECO:0000256" key="6">
    <source>
        <dbReference type="ARBA" id="ARBA00023118"/>
    </source>
</evidence>
<dbReference type="AlphaFoldDB" id="A0AA37BMP2"/>
<dbReference type="EMBL" id="BMQD01000029">
    <property type="protein sequence ID" value="GGK94325.1"/>
    <property type="molecule type" value="Genomic_DNA"/>
</dbReference>
<evidence type="ECO:0000256" key="5">
    <source>
        <dbReference type="ARBA" id="ARBA00022989"/>
    </source>
</evidence>
<name>A0AA37BMP2_9ACTN</name>
<sequence>MIPTCAPVPADGHPATAALQREADAARVELGRVDVKATALMSMAGTMFAILSAAVTVKTPPAAALAAVVVGAALLAAAIVTLLLVIRPALPRRAADGTGFVRHAATGTDQLVAALTADPVDRLATEVIRLSGLARTKYARLRIAVDLLLAALAVLAAALPLGAGA</sequence>
<keyword evidence="3 8" id="KW-0812">Transmembrane</keyword>
<evidence type="ECO:0000256" key="3">
    <source>
        <dbReference type="ARBA" id="ARBA00022692"/>
    </source>
</evidence>